<gene>
    <name evidence="1" type="ORF">JQX14_17930</name>
</gene>
<reference evidence="1" key="1">
    <citation type="submission" date="2021-01" db="EMBL/GenBank/DDBJ databases">
        <title>Diatom-associated Roseobacters Show Island Model of Population Structure.</title>
        <authorList>
            <person name="Qu L."/>
            <person name="Feng X."/>
            <person name="Chen Y."/>
            <person name="Li L."/>
            <person name="Wang X."/>
            <person name="Hu Z."/>
            <person name="Wang H."/>
            <person name="Luo H."/>
        </authorList>
    </citation>
    <scope>NUCLEOTIDE SEQUENCE</scope>
    <source>
        <strain evidence="1">SM26-45</strain>
    </source>
</reference>
<protein>
    <submittedName>
        <fullName evidence="1">Uncharacterized protein</fullName>
    </submittedName>
</protein>
<sequence>MEPATSIIKAFGGTRAVSELTGVHIAQVSKWRWSKERGGTDGLIPMKHSVVLLREARVQNIDVKPEDFFPDEDAKTEQAVT</sequence>
<comment type="caution">
    <text evidence="1">The sequence shown here is derived from an EMBL/GenBank/DDBJ whole genome shotgun (WGS) entry which is preliminary data.</text>
</comment>
<dbReference type="RefSeq" id="WP_231035362.1">
    <property type="nucleotide sequence ID" value="NZ_JAJNGX010000015.1"/>
</dbReference>
<evidence type="ECO:0000313" key="2">
    <source>
        <dbReference type="Proteomes" id="UP000809337"/>
    </source>
</evidence>
<accession>A0A9Q2NWJ8</accession>
<proteinExistence type="predicted"/>
<dbReference type="Proteomes" id="UP000809337">
    <property type="component" value="Unassembled WGS sequence"/>
</dbReference>
<dbReference type="EMBL" id="JAFBWN010000015">
    <property type="protein sequence ID" value="MBM2356438.1"/>
    <property type="molecule type" value="Genomic_DNA"/>
</dbReference>
<organism evidence="1 2">
    <name type="scientific">Pseudosulfitobacter pseudonitzschiae</name>
    <dbReference type="NCBI Taxonomy" id="1402135"/>
    <lineage>
        <taxon>Bacteria</taxon>
        <taxon>Pseudomonadati</taxon>
        <taxon>Pseudomonadota</taxon>
        <taxon>Alphaproteobacteria</taxon>
        <taxon>Rhodobacterales</taxon>
        <taxon>Roseobacteraceae</taxon>
        <taxon>Pseudosulfitobacter</taxon>
    </lineage>
</organism>
<evidence type="ECO:0000313" key="1">
    <source>
        <dbReference type="EMBL" id="MBM2356438.1"/>
    </source>
</evidence>
<dbReference type="AlphaFoldDB" id="A0A9Q2NWJ8"/>
<name>A0A9Q2NWJ8_9RHOB</name>